<comment type="caution">
    <text evidence="2">The sequence shown here is derived from an EMBL/GenBank/DDBJ whole genome shotgun (WGS) entry which is preliminary data.</text>
</comment>
<protein>
    <submittedName>
        <fullName evidence="2">Phage holin family protein</fullName>
    </submittedName>
</protein>
<accession>A0A4S8EXX9</accession>
<feature type="transmembrane region" description="Helical" evidence="1">
    <location>
        <begin position="100"/>
        <end position="120"/>
    </location>
</feature>
<feature type="transmembrane region" description="Helical" evidence="1">
    <location>
        <begin position="62"/>
        <end position="88"/>
    </location>
</feature>
<sequence length="148" mass="16547">MRWLASLAFLLGGSIVAIQWQSLLGLDRFRESARYWVDESSIALSDRLELARLEGQKQFSAIVGLIVAAALLLMLLFGALIVGSFMVLLSWWQTPQWGTALAWIAGAWGVALLVAIVAMVRMVKKMAQPFVLTRQVLAQDFRDLKERL</sequence>
<gene>
    <name evidence="2" type="ORF">E9531_13790</name>
</gene>
<dbReference type="EMBL" id="STFG01000018">
    <property type="protein sequence ID" value="THT98744.1"/>
    <property type="molecule type" value="Genomic_DNA"/>
</dbReference>
<dbReference type="Proteomes" id="UP000308917">
    <property type="component" value="Unassembled WGS sequence"/>
</dbReference>
<proteinExistence type="predicted"/>
<dbReference type="AlphaFoldDB" id="A0A4S8EXX9"/>
<keyword evidence="1" id="KW-0472">Membrane</keyword>
<dbReference type="InterPro" id="IPR009937">
    <property type="entry name" value="Phage_holin_3_6"/>
</dbReference>
<evidence type="ECO:0000313" key="3">
    <source>
        <dbReference type="Proteomes" id="UP000308917"/>
    </source>
</evidence>
<keyword evidence="1" id="KW-0812">Transmembrane</keyword>
<dbReference type="Pfam" id="PF07332">
    <property type="entry name" value="Phage_holin_3_6"/>
    <property type="match status" value="1"/>
</dbReference>
<reference evidence="2 3" key="1">
    <citation type="journal article" date="2015" name="Antonie Van Leeuwenhoek">
        <title>Lampropedia puyangensis sp. nov., isolated from symptomatic bark of Populus ? euramericana canker and emended description of Lampropedia hyalina (Ehrenberg 1832) Lee et al. 2004.</title>
        <authorList>
            <person name="Li Y."/>
            <person name="Wang T."/>
            <person name="Piao C.G."/>
            <person name="Wang L.F."/>
            <person name="Tian G.Z."/>
            <person name="Zhu T.H."/>
            <person name="Guo M.W."/>
        </authorList>
    </citation>
    <scope>NUCLEOTIDE SEQUENCE [LARGE SCALE GENOMIC DNA]</scope>
    <source>
        <strain evidence="2 3">2-bin</strain>
    </source>
</reference>
<organism evidence="2 3">
    <name type="scientific">Lampropedia puyangensis</name>
    <dbReference type="NCBI Taxonomy" id="1330072"/>
    <lineage>
        <taxon>Bacteria</taxon>
        <taxon>Pseudomonadati</taxon>
        <taxon>Pseudomonadota</taxon>
        <taxon>Betaproteobacteria</taxon>
        <taxon>Burkholderiales</taxon>
        <taxon>Comamonadaceae</taxon>
        <taxon>Lampropedia</taxon>
    </lineage>
</organism>
<keyword evidence="3" id="KW-1185">Reference proteome</keyword>
<evidence type="ECO:0000256" key="1">
    <source>
        <dbReference type="SAM" id="Phobius"/>
    </source>
</evidence>
<name>A0A4S8EXX9_9BURK</name>
<keyword evidence="1" id="KW-1133">Transmembrane helix</keyword>
<evidence type="ECO:0000313" key="2">
    <source>
        <dbReference type="EMBL" id="THT98744.1"/>
    </source>
</evidence>
<feature type="transmembrane region" description="Helical" evidence="1">
    <location>
        <begin position="6"/>
        <end position="26"/>
    </location>
</feature>